<gene>
    <name evidence="9" type="ORF">MU0102_004350</name>
</gene>
<name>A0ABN9NWR7_9MYCO</name>
<dbReference type="EMBL" id="OY726398">
    <property type="protein sequence ID" value="CAJ1510787.1"/>
    <property type="molecule type" value="Genomic_DNA"/>
</dbReference>
<dbReference type="PROSITE" id="PS52004">
    <property type="entry name" value="KS3_2"/>
    <property type="match status" value="1"/>
</dbReference>
<evidence type="ECO:0000256" key="2">
    <source>
        <dbReference type="ARBA" id="ARBA00022553"/>
    </source>
</evidence>
<dbReference type="InterPro" id="IPR052568">
    <property type="entry name" value="PKS-FAS_Synthase"/>
</dbReference>
<dbReference type="InterPro" id="IPR013968">
    <property type="entry name" value="PKS_KR"/>
</dbReference>
<feature type="domain" description="Carrier" evidence="6">
    <location>
        <begin position="1284"/>
        <end position="1364"/>
    </location>
</feature>
<dbReference type="InterPro" id="IPR049900">
    <property type="entry name" value="PKS_mFAS_DH"/>
</dbReference>
<dbReference type="CDD" id="cd08953">
    <property type="entry name" value="KR_2_SDR_x"/>
    <property type="match status" value="1"/>
</dbReference>
<feature type="region of interest" description="N-terminal hotdog fold" evidence="4">
    <location>
        <begin position="1990"/>
        <end position="2115"/>
    </location>
</feature>
<dbReference type="PROSITE" id="PS50075">
    <property type="entry name" value="CARRIER"/>
    <property type="match status" value="3"/>
</dbReference>
<dbReference type="InterPro" id="IPR001227">
    <property type="entry name" value="Ac_transferase_dom_sf"/>
</dbReference>
<dbReference type="SUPFAM" id="SSF47336">
    <property type="entry name" value="ACP-like"/>
    <property type="match status" value="3"/>
</dbReference>
<dbReference type="InterPro" id="IPR014030">
    <property type="entry name" value="Ketoacyl_synth_N"/>
</dbReference>
<dbReference type="SMART" id="SM00827">
    <property type="entry name" value="PKS_AT"/>
    <property type="match status" value="1"/>
</dbReference>
<proteinExistence type="predicted"/>
<dbReference type="PANTHER" id="PTHR43074:SF1">
    <property type="entry name" value="BETA-KETOACYL SYNTHASE FAMILY PROTEIN-RELATED"/>
    <property type="match status" value="1"/>
</dbReference>
<dbReference type="Gene3D" id="3.40.50.720">
    <property type="entry name" value="NAD(P)-binding Rossmann-like Domain"/>
    <property type="match status" value="1"/>
</dbReference>
<dbReference type="SMART" id="SM00822">
    <property type="entry name" value="PKS_KR"/>
    <property type="match status" value="1"/>
</dbReference>
<evidence type="ECO:0000259" key="6">
    <source>
        <dbReference type="PROSITE" id="PS50075"/>
    </source>
</evidence>
<evidence type="ECO:0000259" key="7">
    <source>
        <dbReference type="PROSITE" id="PS52004"/>
    </source>
</evidence>
<dbReference type="SUPFAM" id="SSF55048">
    <property type="entry name" value="Probable ACP-binding domain of malonyl-CoA ACP transacylase"/>
    <property type="match status" value="1"/>
</dbReference>
<dbReference type="InterPro" id="IPR057326">
    <property type="entry name" value="KR_dom"/>
</dbReference>
<dbReference type="PROSITE" id="PS52019">
    <property type="entry name" value="PKS_MFAS_DH"/>
    <property type="match status" value="1"/>
</dbReference>
<dbReference type="Gene3D" id="3.40.366.10">
    <property type="entry name" value="Malonyl-Coenzyme A Acyl Carrier Protein, domain 2"/>
    <property type="match status" value="1"/>
</dbReference>
<dbReference type="InterPro" id="IPR049551">
    <property type="entry name" value="PKS_DH_C"/>
</dbReference>
<dbReference type="Gene3D" id="1.10.1200.10">
    <property type="entry name" value="ACP-like"/>
    <property type="match status" value="3"/>
</dbReference>
<dbReference type="Pfam" id="PF14765">
    <property type="entry name" value="PS-DH"/>
    <property type="match status" value="1"/>
</dbReference>
<feature type="domain" description="Carrier" evidence="6">
    <location>
        <begin position="1173"/>
        <end position="1253"/>
    </location>
</feature>
<dbReference type="PANTHER" id="PTHR43074">
    <property type="entry name" value="OMEGA-3 POLYUNSATURATED FATTY ACID SYNTHASE PFAB-RELATED"/>
    <property type="match status" value="1"/>
</dbReference>
<feature type="region of interest" description="Disordered" evidence="5">
    <location>
        <begin position="918"/>
        <end position="993"/>
    </location>
</feature>
<dbReference type="Proteomes" id="UP001190464">
    <property type="component" value="Chromosome"/>
</dbReference>
<evidence type="ECO:0000259" key="8">
    <source>
        <dbReference type="PROSITE" id="PS52019"/>
    </source>
</evidence>
<protein>
    <submittedName>
        <fullName evidence="9">SDR family oxidoreductase</fullName>
    </submittedName>
</protein>
<reference evidence="9 10" key="1">
    <citation type="submission" date="2023-08" db="EMBL/GenBank/DDBJ databases">
        <authorList>
            <person name="Folkvardsen B D."/>
            <person name="Norman A."/>
        </authorList>
    </citation>
    <scope>NUCLEOTIDE SEQUENCE [LARGE SCALE GENOMIC DNA]</scope>
    <source>
        <strain evidence="9 10">Mu0102</strain>
    </source>
</reference>
<dbReference type="RefSeq" id="WP_308484978.1">
    <property type="nucleotide sequence ID" value="NZ_OY726398.1"/>
</dbReference>
<dbReference type="Pfam" id="PF00698">
    <property type="entry name" value="Acyl_transf_1"/>
    <property type="match status" value="1"/>
</dbReference>
<dbReference type="InterPro" id="IPR020841">
    <property type="entry name" value="PKS_Beta-ketoAc_synthase_dom"/>
</dbReference>
<keyword evidence="2" id="KW-0597">Phosphoprotein</keyword>
<evidence type="ECO:0000256" key="4">
    <source>
        <dbReference type="PROSITE-ProRule" id="PRU01363"/>
    </source>
</evidence>
<feature type="active site" description="Proton donor; for dehydratase activity" evidence="4">
    <location>
        <position position="2185"/>
    </location>
</feature>
<dbReference type="Gene3D" id="3.10.129.110">
    <property type="entry name" value="Polyketide synthase dehydratase"/>
    <property type="match status" value="1"/>
</dbReference>
<dbReference type="InterPro" id="IPR016036">
    <property type="entry name" value="Malonyl_transacylase_ACP-bd"/>
</dbReference>
<feature type="compositionally biased region" description="Basic and acidic residues" evidence="5">
    <location>
        <begin position="950"/>
        <end position="969"/>
    </location>
</feature>
<keyword evidence="1" id="KW-0596">Phosphopantetheine</keyword>
<dbReference type="Pfam" id="PF00550">
    <property type="entry name" value="PP-binding"/>
    <property type="match status" value="3"/>
</dbReference>
<dbReference type="CDD" id="cd00833">
    <property type="entry name" value="PKS"/>
    <property type="match status" value="1"/>
</dbReference>
<evidence type="ECO:0000313" key="9">
    <source>
        <dbReference type="EMBL" id="CAJ1510787.1"/>
    </source>
</evidence>
<evidence type="ECO:0000256" key="1">
    <source>
        <dbReference type="ARBA" id="ARBA00022450"/>
    </source>
</evidence>
<dbReference type="InterPro" id="IPR016035">
    <property type="entry name" value="Acyl_Trfase/lysoPLipase"/>
</dbReference>
<evidence type="ECO:0000313" key="10">
    <source>
        <dbReference type="Proteomes" id="UP001190464"/>
    </source>
</evidence>
<dbReference type="SUPFAM" id="SSF53901">
    <property type="entry name" value="Thiolase-like"/>
    <property type="match status" value="1"/>
</dbReference>
<keyword evidence="10" id="KW-1185">Reference proteome</keyword>
<dbReference type="InterPro" id="IPR036736">
    <property type="entry name" value="ACP-like_sf"/>
</dbReference>
<feature type="domain" description="PKS/mFAS DH" evidence="8">
    <location>
        <begin position="1990"/>
        <end position="2264"/>
    </location>
</feature>
<feature type="domain" description="Ketosynthase family 3 (KS3)" evidence="7">
    <location>
        <begin position="5"/>
        <end position="462"/>
    </location>
</feature>
<feature type="active site" description="Proton acceptor; for dehydratase activity" evidence="4">
    <location>
        <position position="2022"/>
    </location>
</feature>
<dbReference type="Gene3D" id="3.40.47.10">
    <property type="match status" value="1"/>
</dbReference>
<dbReference type="Pfam" id="PF08659">
    <property type="entry name" value="KR"/>
    <property type="match status" value="1"/>
</dbReference>
<dbReference type="SUPFAM" id="SSF52151">
    <property type="entry name" value="FabD/lysophospholipase-like"/>
    <property type="match status" value="1"/>
</dbReference>
<evidence type="ECO:0000256" key="3">
    <source>
        <dbReference type="ARBA" id="ARBA00022679"/>
    </source>
</evidence>
<feature type="domain" description="Carrier" evidence="6">
    <location>
        <begin position="1398"/>
        <end position="1478"/>
    </location>
</feature>
<organism evidence="9 10">
    <name type="scientific">[Mycobacterium] holstebronense</name>
    <dbReference type="NCBI Taxonomy" id="3064288"/>
    <lineage>
        <taxon>Bacteria</taxon>
        <taxon>Bacillati</taxon>
        <taxon>Actinomycetota</taxon>
        <taxon>Actinomycetes</taxon>
        <taxon>Mycobacteriales</taxon>
        <taxon>Mycobacteriaceae</taxon>
        <taxon>Mycolicibacterium</taxon>
    </lineage>
</organism>
<dbReference type="InterPro" id="IPR009081">
    <property type="entry name" value="PP-bd_ACP"/>
</dbReference>
<dbReference type="SUPFAM" id="SSF51735">
    <property type="entry name" value="NAD(P)-binding Rossmann-fold domains"/>
    <property type="match status" value="1"/>
</dbReference>
<dbReference type="Pfam" id="PF16197">
    <property type="entry name" value="KAsynt_C_assoc"/>
    <property type="match status" value="1"/>
</dbReference>
<feature type="region of interest" description="C-terminal hotdog fold" evidence="4">
    <location>
        <begin position="2127"/>
        <end position="2264"/>
    </location>
</feature>
<dbReference type="InterPro" id="IPR042104">
    <property type="entry name" value="PKS_dehydratase_sf"/>
</dbReference>
<dbReference type="InterPro" id="IPR036291">
    <property type="entry name" value="NAD(P)-bd_dom_sf"/>
</dbReference>
<dbReference type="InterPro" id="IPR014031">
    <property type="entry name" value="Ketoacyl_synth_C"/>
</dbReference>
<sequence length="2264" mass="234503">MVAKHPPVAVVGVSALFPGSPEAERFWRNIVEGADLFSDVPESHWRIDDYYDADPRTPDKVYAHRGGFLPTVDFSPMDFGIPPNVVPATDTAQLLALRVAQQVLEDYAGGDISGIDRERVSVVLGSSGGTEMSGYMSGRLHRPVWERGLRAAGLSGDELTAFSERVASGYTPWQENTFPGLLGNVIAGRIANRFDLGGTNCVVDAACASSLAAIEIALHELYLREADMVIAGGVDAFNDIFMFMCFAKVTALSRTGDCRPFSDQSDGTMLGEGLSMLALKRLDDAERDGDRIYAVIRGIGTSSDGRAKSIYAPSPDGQAKALRRAYEAAGYGPETVGLVEAHGTGTKAGDVAEFTALRRVFDESGRADRQWCAVGSVKSQVGHTKGAAGACGLFKTVMALHHKVLPPTIKIDRPNPGLEIESSPFYLSTQTKPWIADQNVPRRASVSAFGFGGTNFHITLEEYAGAGKHAPRYRSWDSELVVLGAESAAALAAQAGELAASLVDSPDMLGYLAHSTQSAYDATRPHRLAVVANSVDSLRTMLGEAAAKLQTASGETSFSSPKGYYYSCQQAGPVALLFPGQGSQYVGMGADIPQLHEPALAPWELARASLLNADRDLHDVVWPKTAFSEEDRAAQAAELTKTEWAQPGIGAHSLSLLSVVRSLGIAPVAVGGHSFGEVSALCAAGVISDDIALLIARARGALMAQAAASSDGAMCAVTAPAEQVSRLLGEWGLSVVIANHNAPNQVVLSGDSAAIADAAQRFSAAGMNARLLDVATAFHSEIVSSAAAPFASYLAGIPFGVPQVPVYANATAQPYVGSAEQMQATLANQIAQPVRFVEQVQAMWSAGARTFVEVGPGSVLTNLVGKCLTGQDHVAVSLDAKGRNGIRSLWMGLAQLVAAGVPMNFDALWADYRHGDDPRTRPAPKLTMKLNGTNFGRPDINDEPVSRPSKNFEKSEKFEKSTPRSDRNGHATGSEPPMTAAHPTVPAANGLPAHVPTHVPVPVQAAPVPMATSPLISGPGAEMVTHMVGALGSMQQTIAHLQGLLQTLVSSTGMAPMPVNQLAFPAATTVVPAQPIAPFSVAATPAPPAVAPPPPAMPAPPAAPPAPISAPPAPVPAPAAVPVAPAPVAAAVATMPAPPAPAPVAAASVAVAVAPAAVAPAPVAPVAVAPAAAAGVDLVGDMLAVVADKTGYPVEMLDLSMALEADLGIDSIKRVEILSAVQDRVPSLPEVETATMAALVTLQEIVDYLQSLMGPAAAPVAPAPVAPVAVAPAPAPVAVAPVAAAGVDLVGDMLAVVADKTGYPVEMLDLSMALEADLGIDSIKRVEILSAVQDRVPSLPEVETATMAALVTLQEIVDYLQSLMGPAAAAVAPAPAPVAPVAVAPAPVAPVAVAPAAAAGVDLVGDMLAVVADKTGYPVEMLDLSMALEADLGIDSIKRVEILSAVQDRVPSLPEVETATMAALVTLQEIVDYLQSLLGSSPPDLVAPNGLAAGDRAPFELAGAEVARYEVRATAAPVSGMGMPGLYAAKTVEIVTAEAAQDGLTATAEALAAVLRAHGIRAAIVAQPSADAEAVIHLGGLRSIATRDEALAINRVLFADAQRVAAQFAERGGVFVTVQDTGGTFGLLTDPGLRAWSGGIGALAKTAAQEWTSAQVKAIDVAVGHCSPQAVAEQIADEILAGGVELEVGLGSSHGRTTVVAGEQQVTTRTHRIGPQDVIVVSGGARGVTAGSVIALAQQTQAAFVLIGRTELSEEPLEAQGLTTDAELKRALLASAAAQGLKVTPKQLEQQAQRILADREVRATLSALTAAGSRVRYAAADVRDTAQLGALLDSVRSEFGPITGLVHGAGVLADAPLHKKTLEGFDRVFETKVGGACALLDATANDALKVICLFSSVAARSGNVGQSDYAMANEILNKVALAEQARRGPSCLVRALGWGPWDSGMVTPGLKAMFESRGISLIPLADGARAFAAEVLDGDTGSPEVTLGDGVLAGLPTHPIPPEGRVARVLAHVTQQPYLLDHRVQGNVVLPVVQALEWFIRMAEACRPGHYVDRVLDLKVLRGVTLYEFEKHGNPLLVRCVPVDDRPELLMLTLSDIEDSTAYYSAKLEMRSGAAVVASAPVSAPGSRRIDRQTCYTGGALFHGAAFQVLDGVDCAETAATAYLSGLTTVGWAGQGWATDPAAVDGCLQAALVWSYELLGRNVLPLRVGEIVRYRSGALGAGLRCVLTGGDAKTSRAVCDLDLVDADNQLVISLKRLELYPYGG</sequence>
<accession>A0ABN9NWR7</accession>
<dbReference type="InterPro" id="IPR016039">
    <property type="entry name" value="Thiolase-like"/>
</dbReference>
<dbReference type="SMART" id="SM00825">
    <property type="entry name" value="PKS_KS"/>
    <property type="match status" value="1"/>
</dbReference>
<dbReference type="PROSITE" id="PS00606">
    <property type="entry name" value="KS3_1"/>
    <property type="match status" value="1"/>
</dbReference>
<dbReference type="InterPro" id="IPR014043">
    <property type="entry name" value="Acyl_transferase_dom"/>
</dbReference>
<keyword evidence="3" id="KW-0808">Transferase</keyword>
<evidence type="ECO:0000256" key="5">
    <source>
        <dbReference type="SAM" id="MobiDB-lite"/>
    </source>
</evidence>
<dbReference type="Pfam" id="PF00109">
    <property type="entry name" value="ketoacyl-synt"/>
    <property type="match status" value="1"/>
</dbReference>
<dbReference type="Pfam" id="PF02801">
    <property type="entry name" value="Ketoacyl-synt_C"/>
    <property type="match status" value="1"/>
</dbReference>
<dbReference type="InterPro" id="IPR032821">
    <property type="entry name" value="PKS_assoc"/>
</dbReference>
<dbReference type="InterPro" id="IPR018201">
    <property type="entry name" value="Ketoacyl_synth_AS"/>
</dbReference>